<dbReference type="AlphaFoldDB" id="A0A1H0EW40"/>
<keyword evidence="1" id="KW-0433">Leucine-rich repeat</keyword>
<gene>
    <name evidence="5" type="ORF">SAMN04487900_10483</name>
    <name evidence="4" type="ORF">SAMN04487901_103113</name>
</gene>
<feature type="signal peptide" evidence="3">
    <location>
        <begin position="1"/>
        <end position="21"/>
    </location>
</feature>
<proteinExistence type="predicted"/>
<dbReference type="Proteomes" id="UP000198779">
    <property type="component" value="Unassembled WGS sequence"/>
</dbReference>
<evidence type="ECO:0000313" key="4">
    <source>
        <dbReference type="EMBL" id="SDG37941.1"/>
    </source>
</evidence>
<dbReference type="InterPro" id="IPR032675">
    <property type="entry name" value="LRR_dom_sf"/>
</dbReference>
<keyword evidence="3" id="KW-0732">Signal</keyword>
<reference evidence="5 6" key="1">
    <citation type="submission" date="2016-10" db="EMBL/GenBank/DDBJ databases">
        <authorList>
            <person name="Varghese N."/>
            <person name="Submissions S."/>
        </authorList>
    </citation>
    <scope>NUCLEOTIDE SEQUENCE</scope>
    <source>
        <strain evidence="5">BP1-145</strain>
        <strain evidence="6">BP1-148</strain>
    </source>
</reference>
<evidence type="ECO:0000313" key="5">
    <source>
        <dbReference type="EMBL" id="SDN86590.1"/>
    </source>
</evidence>
<dbReference type="GO" id="GO:0035591">
    <property type="term" value="F:signaling adaptor activity"/>
    <property type="evidence" value="ECO:0007669"/>
    <property type="project" value="TreeGrafter"/>
</dbReference>
<dbReference type="SUPFAM" id="SSF52058">
    <property type="entry name" value="L domain-like"/>
    <property type="match status" value="1"/>
</dbReference>
<dbReference type="RefSeq" id="WP_143005691.1">
    <property type="nucleotide sequence ID" value="NZ_FNCQ01000003.1"/>
</dbReference>
<organism evidence="5 7">
    <name type="scientific">Prevotella communis</name>
    <dbReference type="NCBI Taxonomy" id="2913614"/>
    <lineage>
        <taxon>Bacteria</taxon>
        <taxon>Pseudomonadati</taxon>
        <taxon>Bacteroidota</taxon>
        <taxon>Bacteroidia</taxon>
        <taxon>Bacteroidales</taxon>
        <taxon>Prevotellaceae</taxon>
        <taxon>Prevotella</taxon>
    </lineage>
</organism>
<dbReference type="Gene3D" id="3.80.10.10">
    <property type="entry name" value="Ribonuclease Inhibitor"/>
    <property type="match status" value="1"/>
</dbReference>
<keyword evidence="2" id="KW-0677">Repeat</keyword>
<protein>
    <recommendedName>
        <fullName evidence="8">Leucine rich repeat-containing protein</fullName>
    </recommendedName>
</protein>
<evidence type="ECO:0000313" key="6">
    <source>
        <dbReference type="Proteomes" id="UP000198779"/>
    </source>
</evidence>
<reference evidence="4 7" key="2">
    <citation type="submission" date="2016-10" db="EMBL/GenBank/DDBJ databases">
        <authorList>
            <person name="de Groot N.N."/>
        </authorList>
    </citation>
    <scope>NUCLEOTIDE SEQUENCE [LARGE SCALE GENOMIC DNA]</scope>
    <source>
        <strain evidence="7">BP1-145</strain>
        <strain evidence="4">BP1-148</strain>
    </source>
</reference>
<name>A0A1H0EW40_9BACT</name>
<keyword evidence="6" id="KW-1185">Reference proteome</keyword>
<dbReference type="EMBL" id="FNIW01000004">
    <property type="protein sequence ID" value="SDN86590.1"/>
    <property type="molecule type" value="Genomic_DNA"/>
</dbReference>
<accession>A0A1H0EW40</accession>
<dbReference type="InterPro" id="IPR052574">
    <property type="entry name" value="CDIRP"/>
</dbReference>
<evidence type="ECO:0000256" key="1">
    <source>
        <dbReference type="ARBA" id="ARBA00022614"/>
    </source>
</evidence>
<evidence type="ECO:0000256" key="3">
    <source>
        <dbReference type="SAM" id="SignalP"/>
    </source>
</evidence>
<dbReference type="Proteomes" id="UP000199134">
    <property type="component" value="Unassembled WGS sequence"/>
</dbReference>
<evidence type="ECO:0000256" key="2">
    <source>
        <dbReference type="ARBA" id="ARBA00022737"/>
    </source>
</evidence>
<feature type="chain" id="PRO_5041162693" description="Leucine rich repeat-containing protein" evidence="3">
    <location>
        <begin position="22"/>
        <end position="444"/>
    </location>
</feature>
<dbReference type="EMBL" id="FNCQ01000003">
    <property type="protein sequence ID" value="SDG37941.1"/>
    <property type="molecule type" value="Genomic_DNA"/>
</dbReference>
<dbReference type="PANTHER" id="PTHR47566:SF1">
    <property type="entry name" value="PROTEIN NUD1"/>
    <property type="match status" value="1"/>
</dbReference>
<evidence type="ECO:0008006" key="8">
    <source>
        <dbReference type="Google" id="ProtNLM"/>
    </source>
</evidence>
<dbReference type="STRING" id="645274.SAMN04487901_103113"/>
<sequence>MKKNILTMLALLVNVVLTAVAQETPAITFEAGAVERTITIGLNAAGTVKVDWGNGTLDEKEATAAYDGWDNALDFTGTPSGTVKIYGEGINYFQAFTKYAEDATEITAGISSINFNDATGITELDIHQNNLTTVDLSKLTALTKLNIGANDFETIDLSANTELTNIDISNSKNTGKLTSIDLSKNTKLTTVVLSGNKLKTLDFTNNPLIKTFTVLNNELTSVTFGENTVKNHTIQFGENKLTGIDLSGFKTFSGTYLRLRDNNISKAANIVLPGKIGQIWADGNALPLNELYELKSKAKTVTYATLYSSAQAQQPYAIAESINVGETVDLSSQAKLGETATVFTWKNAEGTALVEGTDYTTNNGVFTFLTAQEAIHAEMTNAELDAFTAEKPYTTTTLKVATTTGITSMKATYDQSVYYNLNGQRIAAPAKGVFIQNGKKVIKK</sequence>
<dbReference type="PANTHER" id="PTHR47566">
    <property type="match status" value="1"/>
</dbReference>
<accession>A0A1G7TRQ5</accession>
<evidence type="ECO:0000313" key="7">
    <source>
        <dbReference type="Proteomes" id="UP000199134"/>
    </source>
</evidence>
<dbReference type="OrthoDB" id="1099399at2"/>